<dbReference type="EMBL" id="BMAU01021359">
    <property type="protein sequence ID" value="GFY22298.1"/>
    <property type="molecule type" value="Genomic_DNA"/>
</dbReference>
<dbReference type="Proteomes" id="UP000887159">
    <property type="component" value="Unassembled WGS sequence"/>
</dbReference>
<keyword evidence="3" id="KW-1185">Reference proteome</keyword>
<evidence type="ECO:0000313" key="2">
    <source>
        <dbReference type="EMBL" id="GFY22298.1"/>
    </source>
</evidence>
<evidence type="ECO:0008006" key="4">
    <source>
        <dbReference type="Google" id="ProtNLM"/>
    </source>
</evidence>
<reference evidence="2" key="1">
    <citation type="submission" date="2020-08" db="EMBL/GenBank/DDBJ databases">
        <title>Multicomponent nature underlies the extraordinary mechanical properties of spider dragline silk.</title>
        <authorList>
            <person name="Kono N."/>
            <person name="Nakamura H."/>
            <person name="Mori M."/>
            <person name="Yoshida Y."/>
            <person name="Ohtoshi R."/>
            <person name="Malay A.D."/>
            <person name="Moran D.A.P."/>
            <person name="Tomita M."/>
            <person name="Numata K."/>
            <person name="Arakawa K."/>
        </authorList>
    </citation>
    <scope>NUCLEOTIDE SEQUENCE</scope>
</reference>
<comment type="caution">
    <text evidence="2">The sequence shown here is derived from an EMBL/GenBank/DDBJ whole genome shotgun (WGS) entry which is preliminary data.</text>
</comment>
<organism evidence="2 3">
    <name type="scientific">Trichonephila clavipes</name>
    <name type="common">Golden silk orbweaver</name>
    <name type="synonym">Nephila clavipes</name>
    <dbReference type="NCBI Taxonomy" id="2585209"/>
    <lineage>
        <taxon>Eukaryota</taxon>
        <taxon>Metazoa</taxon>
        <taxon>Ecdysozoa</taxon>
        <taxon>Arthropoda</taxon>
        <taxon>Chelicerata</taxon>
        <taxon>Arachnida</taxon>
        <taxon>Araneae</taxon>
        <taxon>Araneomorphae</taxon>
        <taxon>Entelegynae</taxon>
        <taxon>Araneoidea</taxon>
        <taxon>Nephilidae</taxon>
        <taxon>Trichonephila</taxon>
    </lineage>
</organism>
<sequence>MFKCYLPIRLNCFLGLLVLPIQSSQKRVVHACTTTGQEYTTRCCTRSPLTKWGNRMVTALSQGYIQSLSDSMPRRVVVVIANKGSYT</sequence>
<proteinExistence type="predicted"/>
<feature type="signal peptide" evidence="1">
    <location>
        <begin position="1"/>
        <end position="31"/>
    </location>
</feature>
<name>A0A8X6VTP8_TRICX</name>
<feature type="chain" id="PRO_5036475993" description="Secreted protein" evidence="1">
    <location>
        <begin position="32"/>
        <end position="87"/>
    </location>
</feature>
<accession>A0A8X6VTP8</accession>
<evidence type="ECO:0000313" key="3">
    <source>
        <dbReference type="Proteomes" id="UP000887159"/>
    </source>
</evidence>
<keyword evidence="1" id="KW-0732">Signal</keyword>
<protein>
    <recommendedName>
        <fullName evidence="4">Secreted protein</fullName>
    </recommendedName>
</protein>
<gene>
    <name evidence="2" type="ORF">TNCV_3299391</name>
</gene>
<dbReference type="AlphaFoldDB" id="A0A8X6VTP8"/>
<evidence type="ECO:0000256" key="1">
    <source>
        <dbReference type="SAM" id="SignalP"/>
    </source>
</evidence>